<evidence type="ECO:0000256" key="3">
    <source>
        <dbReference type="ARBA" id="ARBA00022679"/>
    </source>
</evidence>
<dbReference type="InterPro" id="IPR008266">
    <property type="entry name" value="Tyr_kinase_AS"/>
</dbReference>
<reference evidence="12 13" key="1">
    <citation type="journal article" date="2018" name="ACS Chem. Biol.">
        <title>Ketoreductase domain dysfunction expands chemodiversity: malyngamide biosynthesis in the cyanobacterium Okeania hirsuta.</title>
        <authorList>
            <person name="Moss N.A."/>
            <person name="Leao T."/>
            <person name="Rankin M."/>
            <person name="McCullough T.M."/>
            <person name="Qu P."/>
            <person name="Korobeynikov A."/>
            <person name="Smith J.L."/>
            <person name="Gerwick L."/>
            <person name="Gerwick W.H."/>
        </authorList>
    </citation>
    <scope>NUCLEOTIDE SEQUENCE [LARGE SCALE GENOMIC DNA]</scope>
    <source>
        <strain evidence="12 13">PAB10Feb10-1</strain>
    </source>
</reference>
<evidence type="ECO:0000256" key="4">
    <source>
        <dbReference type="ARBA" id="ARBA00022741"/>
    </source>
</evidence>
<keyword evidence="10" id="KW-1133">Transmembrane helix</keyword>
<evidence type="ECO:0000313" key="12">
    <source>
        <dbReference type="EMBL" id="RQH28510.1"/>
    </source>
</evidence>
<dbReference type="SUPFAM" id="SSF56112">
    <property type="entry name" value="Protein kinase-like (PK-like)"/>
    <property type="match status" value="1"/>
</dbReference>
<dbReference type="InterPro" id="IPR011009">
    <property type="entry name" value="Kinase-like_dom_sf"/>
</dbReference>
<comment type="caution">
    <text evidence="12">The sequence shown here is derived from an EMBL/GenBank/DDBJ whole genome shotgun (WGS) entry which is preliminary data.</text>
</comment>
<organism evidence="12 13">
    <name type="scientific">Okeania hirsuta</name>
    <dbReference type="NCBI Taxonomy" id="1458930"/>
    <lineage>
        <taxon>Bacteria</taxon>
        <taxon>Bacillati</taxon>
        <taxon>Cyanobacteriota</taxon>
        <taxon>Cyanophyceae</taxon>
        <taxon>Oscillatoriophycideae</taxon>
        <taxon>Oscillatoriales</taxon>
        <taxon>Microcoleaceae</taxon>
        <taxon>Okeania</taxon>
    </lineage>
</organism>
<keyword evidence="10" id="KW-0812">Transmembrane</keyword>
<evidence type="ECO:0000256" key="1">
    <source>
        <dbReference type="ARBA" id="ARBA00012513"/>
    </source>
</evidence>
<dbReference type="InterPro" id="IPR000719">
    <property type="entry name" value="Prot_kinase_dom"/>
</dbReference>
<dbReference type="AlphaFoldDB" id="A0A3N6P511"/>
<dbReference type="EMBL" id="RCBY01000207">
    <property type="protein sequence ID" value="RQH28510.1"/>
    <property type="molecule type" value="Genomic_DNA"/>
</dbReference>
<dbReference type="EC" id="2.7.11.1" evidence="1"/>
<dbReference type="GO" id="GO:0004674">
    <property type="term" value="F:protein serine/threonine kinase activity"/>
    <property type="evidence" value="ECO:0007669"/>
    <property type="project" value="UniProtKB-KW"/>
</dbReference>
<evidence type="ECO:0000256" key="10">
    <source>
        <dbReference type="SAM" id="Phobius"/>
    </source>
</evidence>
<proteinExistence type="predicted"/>
<name>A0A3N6P511_9CYAN</name>
<comment type="catalytic activity">
    <reaction evidence="7">
        <text>L-threonyl-[protein] + ATP = O-phospho-L-threonyl-[protein] + ADP + H(+)</text>
        <dbReference type="Rhea" id="RHEA:46608"/>
        <dbReference type="Rhea" id="RHEA-COMP:11060"/>
        <dbReference type="Rhea" id="RHEA-COMP:11605"/>
        <dbReference type="ChEBI" id="CHEBI:15378"/>
        <dbReference type="ChEBI" id="CHEBI:30013"/>
        <dbReference type="ChEBI" id="CHEBI:30616"/>
        <dbReference type="ChEBI" id="CHEBI:61977"/>
        <dbReference type="ChEBI" id="CHEBI:456216"/>
        <dbReference type="EC" id="2.7.11.1"/>
    </reaction>
</comment>
<gene>
    <name evidence="12" type="ORF">D5R40_25490</name>
</gene>
<evidence type="ECO:0000313" key="13">
    <source>
        <dbReference type="Proteomes" id="UP000269154"/>
    </source>
</evidence>
<evidence type="ECO:0000256" key="8">
    <source>
        <dbReference type="ARBA" id="ARBA00048679"/>
    </source>
</evidence>
<dbReference type="PROSITE" id="PS50011">
    <property type="entry name" value="PROTEIN_KINASE_DOM"/>
    <property type="match status" value="1"/>
</dbReference>
<keyword evidence="3" id="KW-0808">Transferase</keyword>
<dbReference type="Pfam" id="PF00069">
    <property type="entry name" value="Pkinase"/>
    <property type="match status" value="1"/>
</dbReference>
<evidence type="ECO:0000256" key="2">
    <source>
        <dbReference type="ARBA" id="ARBA00022527"/>
    </source>
</evidence>
<feature type="domain" description="Protein kinase" evidence="11">
    <location>
        <begin position="15"/>
        <end position="286"/>
    </location>
</feature>
<dbReference type="PROSITE" id="PS00107">
    <property type="entry name" value="PROTEIN_KINASE_ATP"/>
    <property type="match status" value="1"/>
</dbReference>
<evidence type="ECO:0000256" key="5">
    <source>
        <dbReference type="ARBA" id="ARBA00022777"/>
    </source>
</evidence>
<dbReference type="InterPro" id="IPR017441">
    <property type="entry name" value="Protein_kinase_ATP_BS"/>
</dbReference>
<dbReference type="PROSITE" id="PS00109">
    <property type="entry name" value="PROTEIN_KINASE_TYR"/>
    <property type="match status" value="1"/>
</dbReference>
<evidence type="ECO:0000259" key="11">
    <source>
        <dbReference type="PROSITE" id="PS50011"/>
    </source>
</evidence>
<dbReference type="Gene3D" id="2.60.120.380">
    <property type="match status" value="1"/>
</dbReference>
<keyword evidence="4 9" id="KW-0547">Nucleotide-binding</keyword>
<keyword evidence="2 12" id="KW-0723">Serine/threonine-protein kinase</keyword>
<protein>
    <recommendedName>
        <fullName evidence="1">non-specific serine/threonine protein kinase</fullName>
        <ecNumber evidence="1">2.7.11.1</ecNumber>
    </recommendedName>
</protein>
<dbReference type="PANTHER" id="PTHR24363">
    <property type="entry name" value="SERINE/THREONINE PROTEIN KINASE"/>
    <property type="match status" value="1"/>
</dbReference>
<dbReference type="GO" id="GO:0005524">
    <property type="term" value="F:ATP binding"/>
    <property type="evidence" value="ECO:0007669"/>
    <property type="project" value="UniProtKB-UniRule"/>
</dbReference>
<keyword evidence="13" id="KW-1185">Reference proteome</keyword>
<dbReference type="CDD" id="cd14014">
    <property type="entry name" value="STKc_PknB_like"/>
    <property type="match status" value="1"/>
</dbReference>
<keyword evidence="10" id="KW-0472">Membrane</keyword>
<dbReference type="Gene3D" id="1.10.510.10">
    <property type="entry name" value="Transferase(Phosphotransferase) domain 1"/>
    <property type="match status" value="1"/>
</dbReference>
<evidence type="ECO:0000256" key="7">
    <source>
        <dbReference type="ARBA" id="ARBA00047899"/>
    </source>
</evidence>
<comment type="catalytic activity">
    <reaction evidence="8">
        <text>L-seryl-[protein] + ATP = O-phospho-L-seryl-[protein] + ADP + H(+)</text>
        <dbReference type="Rhea" id="RHEA:17989"/>
        <dbReference type="Rhea" id="RHEA-COMP:9863"/>
        <dbReference type="Rhea" id="RHEA-COMP:11604"/>
        <dbReference type="ChEBI" id="CHEBI:15378"/>
        <dbReference type="ChEBI" id="CHEBI:29999"/>
        <dbReference type="ChEBI" id="CHEBI:30616"/>
        <dbReference type="ChEBI" id="CHEBI:83421"/>
        <dbReference type="ChEBI" id="CHEBI:456216"/>
        <dbReference type="EC" id="2.7.11.1"/>
    </reaction>
</comment>
<sequence length="631" mass="72126">MNNPIYPGLILTNRYKIVKQLGHGGFGRTYLAEDNHRFQEPCVLKEFAPQVHGSYALQKSQELFEREAGVLYKLRHPQIPGFREMFRVKLDGEGYLFLVQDYVEGKTYRALLENRKRQGTFFSETEVTKFLLQILPVLEYIHNLGVIHRDISPDNIILRSSDKLPVLIDFGGVKETATKVVSEYAHGISLQATRLGKVGYAPDEQMRLGMINANSDLYALAATVLVLLTGKEPSFLIDPHDLTFNWRKIISISPNLGNVLDKMLAPQPSDRYSTVSQVIAELENFASSTDLTPTQAAPNVISTQPITADQISNVTTTPVSQIPATTNNPQKFSIWSTILLVLVTIFGMGGIGWIAGNFWLEYNSNQKDKIVKEKPQELSDSLQKSGIEESFFFPLVDDFFYAKYPQKKGQTLSDETSEDKLWKWRWYEIANQLLNKLETLSLDARRRLGNYSKDDIYRWKSQLHRLNISSTAFNDLTDARFFYLFSEQPRGKNIIGLPMGQIWQAIATDTMKALQSRKSLEEIRFTPGSFREVVNGNLQPGEGKIYLAWIQADQILRVRLRVNSPEVFLSIYPPEKYRGRSRALVEDRNINLWRGQTLTSGYYQFVVVSNSEQPIEYFLGVAARDRINRRY</sequence>
<dbReference type="RefSeq" id="WP_124147057.1">
    <property type="nucleotide sequence ID" value="NZ_CAWOKI010000219.1"/>
</dbReference>
<feature type="transmembrane region" description="Helical" evidence="10">
    <location>
        <begin position="334"/>
        <end position="360"/>
    </location>
</feature>
<keyword evidence="5 12" id="KW-0418">Kinase</keyword>
<dbReference type="PANTHER" id="PTHR24363:SF0">
    <property type="entry name" value="SERINE_THREONINE KINASE LIKE DOMAIN CONTAINING 1"/>
    <property type="match status" value="1"/>
</dbReference>
<keyword evidence="6 9" id="KW-0067">ATP-binding</keyword>
<dbReference type="OrthoDB" id="507628at2"/>
<dbReference type="Proteomes" id="UP000269154">
    <property type="component" value="Unassembled WGS sequence"/>
</dbReference>
<evidence type="ECO:0000256" key="9">
    <source>
        <dbReference type="PROSITE-ProRule" id="PRU10141"/>
    </source>
</evidence>
<dbReference type="Gene3D" id="3.30.200.20">
    <property type="entry name" value="Phosphorylase Kinase, domain 1"/>
    <property type="match status" value="1"/>
</dbReference>
<accession>A0A3N6P511</accession>
<evidence type="ECO:0000256" key="6">
    <source>
        <dbReference type="ARBA" id="ARBA00022840"/>
    </source>
</evidence>
<feature type="binding site" evidence="9">
    <location>
        <position position="45"/>
    </location>
    <ligand>
        <name>ATP</name>
        <dbReference type="ChEBI" id="CHEBI:30616"/>
    </ligand>
</feature>